<name>A0A0D2ES52_9EURO</name>
<dbReference type="RefSeq" id="XP_013318139.1">
    <property type="nucleotide sequence ID" value="XM_013462685.1"/>
</dbReference>
<dbReference type="GeneID" id="25328004"/>
<protein>
    <submittedName>
        <fullName evidence="2">Uncharacterized protein</fullName>
    </submittedName>
</protein>
<proteinExistence type="predicted"/>
<gene>
    <name evidence="2" type="ORF">PV05_06096</name>
</gene>
<dbReference type="EMBL" id="KN847319">
    <property type="protein sequence ID" value="KIW57555.1"/>
    <property type="molecule type" value="Genomic_DNA"/>
</dbReference>
<dbReference type="AlphaFoldDB" id="A0A0D2ES52"/>
<evidence type="ECO:0000313" key="2">
    <source>
        <dbReference type="EMBL" id="KIW57555.1"/>
    </source>
</evidence>
<dbReference type="OrthoDB" id="2532734at2759"/>
<organism evidence="2 3">
    <name type="scientific">Exophiala xenobiotica</name>
    <dbReference type="NCBI Taxonomy" id="348802"/>
    <lineage>
        <taxon>Eukaryota</taxon>
        <taxon>Fungi</taxon>
        <taxon>Dikarya</taxon>
        <taxon>Ascomycota</taxon>
        <taxon>Pezizomycotina</taxon>
        <taxon>Eurotiomycetes</taxon>
        <taxon>Chaetothyriomycetidae</taxon>
        <taxon>Chaetothyriales</taxon>
        <taxon>Herpotrichiellaceae</taxon>
        <taxon>Exophiala</taxon>
    </lineage>
</organism>
<dbReference type="HOGENOM" id="CLU_193958_0_0_1"/>
<evidence type="ECO:0000256" key="1">
    <source>
        <dbReference type="SAM" id="MobiDB-lite"/>
    </source>
</evidence>
<keyword evidence="3" id="KW-1185">Reference proteome</keyword>
<sequence length="82" mass="8910">MPQHPAEETAPSNIFDKVAKESSDSTASDHPMHKENEQPVKQAASAQDHKGLGPQISENMPEAQSKDELKAKAAQMNVRSSE</sequence>
<evidence type="ECO:0000313" key="3">
    <source>
        <dbReference type="Proteomes" id="UP000054342"/>
    </source>
</evidence>
<dbReference type="Proteomes" id="UP000054342">
    <property type="component" value="Unassembled WGS sequence"/>
</dbReference>
<feature type="region of interest" description="Disordered" evidence="1">
    <location>
        <begin position="1"/>
        <end position="82"/>
    </location>
</feature>
<reference evidence="2 3" key="1">
    <citation type="submission" date="2015-01" db="EMBL/GenBank/DDBJ databases">
        <title>The Genome Sequence of Exophiala xenobiotica CBS118157.</title>
        <authorList>
            <consortium name="The Broad Institute Genomics Platform"/>
            <person name="Cuomo C."/>
            <person name="de Hoog S."/>
            <person name="Gorbushina A."/>
            <person name="Stielow B."/>
            <person name="Teixiera M."/>
            <person name="Abouelleil A."/>
            <person name="Chapman S.B."/>
            <person name="Priest M."/>
            <person name="Young S.K."/>
            <person name="Wortman J."/>
            <person name="Nusbaum C."/>
            <person name="Birren B."/>
        </authorList>
    </citation>
    <scope>NUCLEOTIDE SEQUENCE [LARGE SCALE GENOMIC DNA]</scope>
    <source>
        <strain evidence="2 3">CBS 118157</strain>
    </source>
</reference>
<accession>A0A0D2ES52</accession>